<dbReference type="Proteomes" id="UP000008721">
    <property type="component" value="Plasmid pSULKU01"/>
</dbReference>
<gene>
    <name evidence="1" type="ordered locus">Sulku_2636</name>
</gene>
<dbReference type="KEGG" id="sku:Sulku_2636"/>
<reference evidence="1 2" key="1">
    <citation type="journal article" date="2012" name="Stand. Genomic Sci.">
        <title>Complete genome sequence of the sulfur compounds oxidizing chemolithoautotroph Sulfuricurvum kujiense type strain (YK-1(T)).</title>
        <authorList>
            <person name="Han C."/>
            <person name="Kotsyurbenko O."/>
            <person name="Chertkov O."/>
            <person name="Held B."/>
            <person name="Lapidus A."/>
            <person name="Nolan M."/>
            <person name="Lucas S."/>
            <person name="Hammon N."/>
            <person name="Deshpande S."/>
            <person name="Cheng J.F."/>
            <person name="Tapia R."/>
            <person name="Goodwin L.A."/>
            <person name="Pitluck S."/>
            <person name="Liolios K."/>
            <person name="Pagani I."/>
            <person name="Ivanova N."/>
            <person name="Mavromatis K."/>
            <person name="Mikhailova N."/>
            <person name="Pati A."/>
            <person name="Chen A."/>
            <person name="Palaniappan K."/>
            <person name="Land M."/>
            <person name="Hauser L."/>
            <person name="Chang Y.J."/>
            <person name="Jeffries C.D."/>
            <person name="Brambilla E.M."/>
            <person name="Rohde M."/>
            <person name="Spring S."/>
            <person name="Sikorski J."/>
            <person name="Goker M."/>
            <person name="Woyke T."/>
            <person name="Bristow J."/>
            <person name="Eisen J.A."/>
            <person name="Markowitz V."/>
            <person name="Hugenholtz P."/>
            <person name="Kyrpides N.C."/>
            <person name="Klenk H.P."/>
            <person name="Detter J.C."/>
        </authorList>
    </citation>
    <scope>NUCLEOTIDE SEQUENCE [LARGE SCALE GENOMIC DNA]</scope>
    <source>
        <strain evidence="2">ATCC BAA-921 / DSM 16994 / JCM 11577 / YK-1</strain>
    </source>
</reference>
<dbReference type="AlphaFoldDB" id="E4U3M3"/>
<dbReference type="EMBL" id="CP002356">
    <property type="protein sequence ID" value="ADR35289.1"/>
    <property type="molecule type" value="Genomic_DNA"/>
</dbReference>
<geneLocation type="plasmid" evidence="1 2">
    <name>pSULKU01</name>
</geneLocation>
<protein>
    <submittedName>
        <fullName evidence="1">Uncharacterized protein</fullName>
    </submittedName>
</protein>
<dbReference type="RefSeq" id="WP_013449901.1">
    <property type="nucleotide sequence ID" value="NC_014754.1"/>
</dbReference>
<evidence type="ECO:0000313" key="2">
    <source>
        <dbReference type="Proteomes" id="UP000008721"/>
    </source>
</evidence>
<name>E4U3M3_SULKY</name>
<dbReference type="HOGENOM" id="CLU_2669724_0_0_7"/>
<keyword evidence="2" id="KW-1185">Reference proteome</keyword>
<accession>E4U3M3</accession>
<proteinExistence type="predicted"/>
<sequence>MFDIFNKWFGIAGVDCADTVKREIYCSSATESSTSMFSNDPVGCGIDLNGNGICDFLESDSFSSSDSFSTFDSGG</sequence>
<evidence type="ECO:0000313" key="1">
    <source>
        <dbReference type="EMBL" id="ADR35289.1"/>
    </source>
</evidence>
<keyword evidence="1" id="KW-0614">Plasmid</keyword>
<organism evidence="1 2">
    <name type="scientific">Sulfuricurvum kujiense (strain ATCC BAA-921 / DSM 16994 / JCM 11577 / YK-1)</name>
    <dbReference type="NCBI Taxonomy" id="709032"/>
    <lineage>
        <taxon>Bacteria</taxon>
        <taxon>Pseudomonadati</taxon>
        <taxon>Campylobacterota</taxon>
        <taxon>Epsilonproteobacteria</taxon>
        <taxon>Campylobacterales</taxon>
        <taxon>Sulfurimonadaceae</taxon>
        <taxon>Sulfuricurvum</taxon>
    </lineage>
</organism>